<gene>
    <name evidence="1" type="ORF">NLG97_g9233</name>
</gene>
<accession>A0ACC1QKJ1</accession>
<sequence length="493" mass="53984">MATAPTLVALPQGVKEKLITQIYTDPGLPKQNPTVPAWQRPTHELSHAQSPQLAKTADFVIIGSGITGLGVAKTLLENSGEDKKVVVLEARTLLDGATSRNAGFLISSSAAVYADMRDAYGEEEARRFVEFCKKNLAGMHSLIDESPQDIQRACERRQVRCVSSFADESALAQRTAKLKRYEDAFPDDKGRYSIVSKADAEKAYDLKGVAGAVSVEGYVCWPYRLLTSVWKELKERYSARLSIETKTPVSCVINSPETQAEYPYIVSTARGIIRTKHVFHCTNALASHLVPQVRGKIYPHRLVMSTLRRGPQVPNEGNKLCWIFYRNRRLEGSNGSYDVGMSWMQQNAATGMLYYGGGAQKMDDMITSDDSKVPTEPENNLAAALPAHFRDRWDGIKVAEKEHTWSGIIGRTPDGMPLVGAVGSSANGQNGEWIAAGFNGYGMSLSLLSGEAIARMALGEGVPDWLPETFHSTPERMSNVARMGPDAAVRALL</sequence>
<reference evidence="1" key="1">
    <citation type="submission" date="2022-07" db="EMBL/GenBank/DDBJ databases">
        <title>Genome Sequence of Lecanicillium saksenae.</title>
        <authorList>
            <person name="Buettner E."/>
        </authorList>
    </citation>
    <scope>NUCLEOTIDE SEQUENCE</scope>
    <source>
        <strain evidence="1">VT-O1</strain>
    </source>
</reference>
<dbReference type="EMBL" id="JANAKD010001847">
    <property type="protein sequence ID" value="KAJ3476103.1"/>
    <property type="molecule type" value="Genomic_DNA"/>
</dbReference>
<dbReference type="Proteomes" id="UP001148737">
    <property type="component" value="Unassembled WGS sequence"/>
</dbReference>
<organism evidence="1 2">
    <name type="scientific">Lecanicillium saksenae</name>
    <dbReference type="NCBI Taxonomy" id="468837"/>
    <lineage>
        <taxon>Eukaryota</taxon>
        <taxon>Fungi</taxon>
        <taxon>Dikarya</taxon>
        <taxon>Ascomycota</taxon>
        <taxon>Pezizomycotina</taxon>
        <taxon>Sordariomycetes</taxon>
        <taxon>Hypocreomycetidae</taxon>
        <taxon>Hypocreales</taxon>
        <taxon>Cordycipitaceae</taxon>
        <taxon>Lecanicillium</taxon>
    </lineage>
</organism>
<keyword evidence="2" id="KW-1185">Reference proteome</keyword>
<evidence type="ECO:0000313" key="1">
    <source>
        <dbReference type="EMBL" id="KAJ3476103.1"/>
    </source>
</evidence>
<name>A0ACC1QKJ1_9HYPO</name>
<proteinExistence type="predicted"/>
<protein>
    <submittedName>
        <fullName evidence="1">Uncharacterized protein</fullName>
    </submittedName>
</protein>
<comment type="caution">
    <text evidence="1">The sequence shown here is derived from an EMBL/GenBank/DDBJ whole genome shotgun (WGS) entry which is preliminary data.</text>
</comment>
<evidence type="ECO:0000313" key="2">
    <source>
        <dbReference type="Proteomes" id="UP001148737"/>
    </source>
</evidence>